<feature type="chain" id="PRO_5046704188" description="DUF5666 domain-containing protein" evidence="1">
    <location>
        <begin position="24"/>
        <end position="163"/>
    </location>
</feature>
<evidence type="ECO:0000313" key="3">
    <source>
        <dbReference type="Proteomes" id="UP001147700"/>
    </source>
</evidence>
<accession>A0ABT4RDS7</accession>
<comment type="caution">
    <text evidence="2">The sequence shown here is derived from an EMBL/GenBank/DDBJ whole genome shotgun (WGS) entry which is preliminary data.</text>
</comment>
<gene>
    <name evidence="2" type="ORF">OJ962_04170</name>
</gene>
<name>A0ABT4RDS7_9ACTN</name>
<dbReference type="Proteomes" id="UP001147700">
    <property type="component" value="Unassembled WGS sequence"/>
</dbReference>
<organism evidence="2 3">
    <name type="scientific">Solirubrobacter deserti</name>
    <dbReference type="NCBI Taxonomy" id="2282478"/>
    <lineage>
        <taxon>Bacteria</taxon>
        <taxon>Bacillati</taxon>
        <taxon>Actinomycetota</taxon>
        <taxon>Thermoleophilia</taxon>
        <taxon>Solirubrobacterales</taxon>
        <taxon>Solirubrobacteraceae</taxon>
        <taxon>Solirubrobacter</taxon>
    </lineage>
</organism>
<sequence>MAVRRLAILSAALVLSAAGTAIAAEPRAGLHLQGEIKFPRAQKMFVQTDAQDGTRLTVALGFHGKCTGGGLSELWSSNVAAKPEVRVRDGRFEDTLTGVSRNVGGVSGRTGHFRWEFSGRFTERDVVVGTVSGTAEVRQNGKTISRCKTRKPASVRLTVRSPA</sequence>
<keyword evidence="1" id="KW-0732">Signal</keyword>
<keyword evidence="3" id="KW-1185">Reference proteome</keyword>
<evidence type="ECO:0000313" key="2">
    <source>
        <dbReference type="EMBL" id="MDA0136681.1"/>
    </source>
</evidence>
<proteinExistence type="predicted"/>
<dbReference type="EMBL" id="JAPCID010000005">
    <property type="protein sequence ID" value="MDA0136681.1"/>
    <property type="molecule type" value="Genomic_DNA"/>
</dbReference>
<reference evidence="2" key="1">
    <citation type="submission" date="2022-10" db="EMBL/GenBank/DDBJ databases">
        <title>The WGS of Solirubrobacter sp. CPCC 204708.</title>
        <authorList>
            <person name="Jiang Z."/>
        </authorList>
    </citation>
    <scope>NUCLEOTIDE SEQUENCE</scope>
    <source>
        <strain evidence="2">CPCC 204708</strain>
    </source>
</reference>
<protein>
    <recommendedName>
        <fullName evidence="4">DUF5666 domain-containing protein</fullName>
    </recommendedName>
</protein>
<evidence type="ECO:0008006" key="4">
    <source>
        <dbReference type="Google" id="ProtNLM"/>
    </source>
</evidence>
<feature type="signal peptide" evidence="1">
    <location>
        <begin position="1"/>
        <end position="23"/>
    </location>
</feature>
<evidence type="ECO:0000256" key="1">
    <source>
        <dbReference type="SAM" id="SignalP"/>
    </source>
</evidence>
<dbReference type="RefSeq" id="WP_202952285.1">
    <property type="nucleotide sequence ID" value="NZ_JAPCID010000005.1"/>
</dbReference>